<evidence type="ECO:0000313" key="3">
    <source>
        <dbReference type="Proteomes" id="UP000192247"/>
    </source>
</evidence>
<feature type="region of interest" description="Disordered" evidence="1">
    <location>
        <begin position="21"/>
        <end position="93"/>
    </location>
</feature>
<proteinExistence type="predicted"/>
<evidence type="ECO:0000313" key="2">
    <source>
        <dbReference type="EMBL" id="OQR68714.1"/>
    </source>
</evidence>
<dbReference type="Proteomes" id="UP000192247">
    <property type="component" value="Unassembled WGS sequence"/>
</dbReference>
<feature type="non-terminal residue" evidence="2">
    <location>
        <position position="93"/>
    </location>
</feature>
<evidence type="ECO:0000256" key="1">
    <source>
        <dbReference type="SAM" id="MobiDB-lite"/>
    </source>
</evidence>
<feature type="compositionally biased region" description="Gly residues" evidence="1">
    <location>
        <begin position="52"/>
        <end position="64"/>
    </location>
</feature>
<feature type="compositionally biased region" description="Pro residues" evidence="1">
    <location>
        <begin position="84"/>
        <end position="93"/>
    </location>
</feature>
<organism evidence="2 3">
    <name type="scientific">Tropilaelaps mercedesae</name>
    <dbReference type="NCBI Taxonomy" id="418985"/>
    <lineage>
        <taxon>Eukaryota</taxon>
        <taxon>Metazoa</taxon>
        <taxon>Ecdysozoa</taxon>
        <taxon>Arthropoda</taxon>
        <taxon>Chelicerata</taxon>
        <taxon>Arachnida</taxon>
        <taxon>Acari</taxon>
        <taxon>Parasitiformes</taxon>
        <taxon>Mesostigmata</taxon>
        <taxon>Gamasina</taxon>
        <taxon>Dermanyssoidea</taxon>
        <taxon>Laelapidae</taxon>
        <taxon>Tropilaelaps</taxon>
    </lineage>
</organism>
<comment type="caution">
    <text evidence="2">The sequence shown here is derived from an EMBL/GenBank/DDBJ whole genome shotgun (WGS) entry which is preliminary data.</text>
</comment>
<protein>
    <submittedName>
        <fullName evidence="2">Uncharacterized protein</fullName>
    </submittedName>
</protein>
<accession>A0A1V9X5D2</accession>
<dbReference type="InParanoid" id="A0A1V9X5D2"/>
<gene>
    <name evidence="2" type="ORF">BIW11_04509</name>
</gene>
<dbReference type="AlphaFoldDB" id="A0A1V9X5D2"/>
<feature type="compositionally biased region" description="Low complexity" evidence="1">
    <location>
        <begin position="23"/>
        <end position="34"/>
    </location>
</feature>
<dbReference type="EMBL" id="MNPL01023454">
    <property type="protein sequence ID" value="OQR68714.1"/>
    <property type="molecule type" value="Genomic_DNA"/>
</dbReference>
<keyword evidence="3" id="KW-1185">Reference proteome</keyword>
<sequence length="93" mass="9391">MNNPIFRSQLPTLFNAAALQVTQQAHQASQHLQQGGRVPEATDSPGNPSPAGGQGGPGAQGSQGGAADQCSPNPATPRRDKDQSPPPGTPQGT</sequence>
<name>A0A1V9X5D2_9ACAR</name>
<reference evidence="2 3" key="1">
    <citation type="journal article" date="2017" name="Gigascience">
        <title>Draft genome of the honey bee ectoparasitic mite, Tropilaelaps mercedesae, is shaped by the parasitic life history.</title>
        <authorList>
            <person name="Dong X."/>
            <person name="Armstrong S.D."/>
            <person name="Xia D."/>
            <person name="Makepeace B.L."/>
            <person name="Darby A.C."/>
            <person name="Kadowaki T."/>
        </authorList>
    </citation>
    <scope>NUCLEOTIDE SEQUENCE [LARGE SCALE GENOMIC DNA]</scope>
    <source>
        <strain evidence="2">Wuxi-XJTLU</strain>
    </source>
</reference>